<sequence length="375" mass="43053">MASSKRKWEETEDSDEEAPSYGRQILPVANLPDDFNEEPMDGLQYLFMVRRDARQLPGTVRVANPYEQPESSTPASLEQSHLPSEEWRKTFEFRFQNFRQNFNQPTIHVGTANAGSRRLMPDKKDRDMWWAFLSGRPDSEWNPTKKSKGKLKKLQSLGQGMRAWTDADDPAQNVPADTLTYNSWQQRNDDREVEQELRMDVSETLPSAVGTPVPLDCLEGLIQSSSSVAEPSSALTEEVLVPREPTTALLKSIDERVALHLLMYFTHWINTYVKPLGSSAHLPLECHARWIFFLLSRVDEYVAADDMNLLRNLARACISLLKLIKQQQKSSPWNSEITSPRKMEQSSCWIIITTIAGVWKQRDLWMDAEDILRQL</sequence>
<name>A0A067TNS1_GALM3</name>
<dbReference type="OrthoDB" id="428895at2759"/>
<organism evidence="3 4">
    <name type="scientific">Galerina marginata (strain CBS 339.88)</name>
    <dbReference type="NCBI Taxonomy" id="685588"/>
    <lineage>
        <taxon>Eukaryota</taxon>
        <taxon>Fungi</taxon>
        <taxon>Dikarya</taxon>
        <taxon>Basidiomycota</taxon>
        <taxon>Agaricomycotina</taxon>
        <taxon>Agaricomycetes</taxon>
        <taxon>Agaricomycetidae</taxon>
        <taxon>Agaricales</taxon>
        <taxon>Agaricineae</taxon>
        <taxon>Strophariaceae</taxon>
        <taxon>Galerina</taxon>
    </lineage>
</organism>
<dbReference type="PANTHER" id="PTHR12794:SF0">
    <property type="entry name" value="GEM-ASSOCIATED PROTEIN 2"/>
    <property type="match status" value="1"/>
</dbReference>
<dbReference type="AlphaFoldDB" id="A0A067TNS1"/>
<evidence type="ECO:0000256" key="1">
    <source>
        <dbReference type="ARBA" id="ARBA00025758"/>
    </source>
</evidence>
<keyword evidence="4" id="KW-1185">Reference proteome</keyword>
<gene>
    <name evidence="3" type="ORF">GALMADRAFT_54455</name>
</gene>
<dbReference type="HOGENOM" id="CLU_061593_0_0_1"/>
<dbReference type="GO" id="GO:0032797">
    <property type="term" value="C:SMN complex"/>
    <property type="evidence" value="ECO:0007669"/>
    <property type="project" value="TreeGrafter"/>
</dbReference>
<comment type="similarity">
    <text evidence="1">Belongs to the gemin-2 family.</text>
</comment>
<dbReference type="InterPro" id="IPR035426">
    <property type="entry name" value="Gemin2/Brr1"/>
</dbReference>
<protein>
    <submittedName>
        <fullName evidence="3">Uncharacterized protein</fullName>
    </submittedName>
</protein>
<dbReference type="PANTHER" id="PTHR12794">
    <property type="entry name" value="GEMIN2"/>
    <property type="match status" value="1"/>
</dbReference>
<accession>A0A067TNS1</accession>
<feature type="region of interest" description="Disordered" evidence="2">
    <location>
        <begin position="63"/>
        <end position="83"/>
    </location>
</feature>
<dbReference type="InterPro" id="IPR023251">
    <property type="entry name" value="Brr1"/>
</dbReference>
<reference evidence="4" key="1">
    <citation type="journal article" date="2014" name="Proc. Natl. Acad. Sci. U.S.A.">
        <title>Extensive sampling of basidiomycete genomes demonstrates inadequacy of the white-rot/brown-rot paradigm for wood decay fungi.</title>
        <authorList>
            <person name="Riley R."/>
            <person name="Salamov A.A."/>
            <person name="Brown D.W."/>
            <person name="Nagy L.G."/>
            <person name="Floudas D."/>
            <person name="Held B.W."/>
            <person name="Levasseur A."/>
            <person name="Lombard V."/>
            <person name="Morin E."/>
            <person name="Otillar R."/>
            <person name="Lindquist E.A."/>
            <person name="Sun H."/>
            <person name="LaButti K.M."/>
            <person name="Schmutz J."/>
            <person name="Jabbour D."/>
            <person name="Luo H."/>
            <person name="Baker S.E."/>
            <person name="Pisabarro A.G."/>
            <person name="Walton J.D."/>
            <person name="Blanchette R.A."/>
            <person name="Henrissat B."/>
            <person name="Martin F."/>
            <person name="Cullen D."/>
            <person name="Hibbett D.S."/>
            <person name="Grigoriev I.V."/>
        </authorList>
    </citation>
    <scope>NUCLEOTIDE SEQUENCE [LARGE SCALE GENOMIC DNA]</scope>
    <source>
        <strain evidence="4">CBS 339.88</strain>
    </source>
</reference>
<dbReference type="GO" id="GO:0030532">
    <property type="term" value="C:small nuclear ribonucleoprotein complex"/>
    <property type="evidence" value="ECO:0007669"/>
    <property type="project" value="InterPro"/>
</dbReference>
<evidence type="ECO:0000313" key="3">
    <source>
        <dbReference type="EMBL" id="KDR83932.1"/>
    </source>
</evidence>
<dbReference type="PRINTS" id="PR02039">
    <property type="entry name" value="SPLICEFRBRR1"/>
</dbReference>
<dbReference type="Pfam" id="PF04938">
    <property type="entry name" value="SIP1"/>
    <property type="match status" value="1"/>
</dbReference>
<dbReference type="Gene3D" id="1.20.58.1070">
    <property type="match status" value="1"/>
</dbReference>
<feature type="compositionally biased region" description="Polar residues" evidence="2">
    <location>
        <begin position="69"/>
        <end position="82"/>
    </location>
</feature>
<feature type="region of interest" description="Disordered" evidence="2">
    <location>
        <begin position="1"/>
        <end position="35"/>
    </location>
</feature>
<evidence type="ECO:0000313" key="4">
    <source>
        <dbReference type="Proteomes" id="UP000027222"/>
    </source>
</evidence>
<evidence type="ECO:0000256" key="2">
    <source>
        <dbReference type="SAM" id="MobiDB-lite"/>
    </source>
</evidence>
<proteinExistence type="inferred from homology"/>
<dbReference type="GO" id="GO:0000387">
    <property type="term" value="P:spliceosomal snRNP assembly"/>
    <property type="evidence" value="ECO:0007669"/>
    <property type="project" value="InterPro"/>
</dbReference>
<dbReference type="EMBL" id="KL142368">
    <property type="protein sequence ID" value="KDR83932.1"/>
    <property type="molecule type" value="Genomic_DNA"/>
</dbReference>
<dbReference type="Proteomes" id="UP000027222">
    <property type="component" value="Unassembled WGS sequence"/>
</dbReference>